<name>A0A8J5X8Z6_DIALT</name>
<dbReference type="Gene3D" id="1.25.40.420">
    <property type="match status" value="1"/>
</dbReference>
<evidence type="ECO:0000259" key="2">
    <source>
        <dbReference type="PROSITE" id="PS50097"/>
    </source>
</evidence>
<dbReference type="PROSITE" id="PS50097">
    <property type="entry name" value="BTB"/>
    <property type="match status" value="1"/>
</dbReference>
<dbReference type="SMART" id="SM00225">
    <property type="entry name" value="BTB"/>
    <property type="match status" value="1"/>
</dbReference>
<dbReference type="Pfam" id="PF00651">
    <property type="entry name" value="BTB"/>
    <property type="match status" value="2"/>
</dbReference>
<dbReference type="PANTHER" id="PTHR24413">
    <property type="entry name" value="SPECKLE-TYPE POZ PROTEIN"/>
    <property type="match status" value="1"/>
</dbReference>
<dbReference type="Gene3D" id="3.30.710.10">
    <property type="entry name" value="Potassium Channel Kv1.1, Chain A"/>
    <property type="match status" value="1"/>
</dbReference>
<dbReference type="Proteomes" id="UP000751190">
    <property type="component" value="Unassembled WGS sequence"/>
</dbReference>
<dbReference type="OMA" id="ARCETFR"/>
<comment type="caution">
    <text evidence="3">The sequence shown here is derived from an EMBL/GenBank/DDBJ whole genome shotgun (WGS) entry which is preliminary data.</text>
</comment>
<dbReference type="InterPro" id="IPR013320">
    <property type="entry name" value="ConA-like_dom_sf"/>
</dbReference>
<keyword evidence="4" id="KW-1185">Reference proteome</keyword>
<accession>A0A8J5X8Z6</accession>
<organism evidence="3 4">
    <name type="scientific">Diacronema lutheri</name>
    <name type="common">Unicellular marine alga</name>
    <name type="synonym">Monochrysis lutheri</name>
    <dbReference type="NCBI Taxonomy" id="2081491"/>
    <lineage>
        <taxon>Eukaryota</taxon>
        <taxon>Haptista</taxon>
        <taxon>Haptophyta</taxon>
        <taxon>Pavlovophyceae</taxon>
        <taxon>Pavlovales</taxon>
        <taxon>Pavlovaceae</taxon>
        <taxon>Diacronema</taxon>
    </lineage>
</organism>
<protein>
    <recommendedName>
        <fullName evidence="2">BTB domain-containing protein</fullName>
    </recommendedName>
</protein>
<evidence type="ECO:0000256" key="1">
    <source>
        <dbReference type="SAM" id="MobiDB-lite"/>
    </source>
</evidence>
<evidence type="ECO:0000313" key="4">
    <source>
        <dbReference type="Proteomes" id="UP000751190"/>
    </source>
</evidence>
<evidence type="ECO:0000313" key="3">
    <source>
        <dbReference type="EMBL" id="KAG8463886.1"/>
    </source>
</evidence>
<sequence length="577" mass="63036">MSLHNETSVQLKWAKVPEQTCASLPWQVELTAHRLVDGEAEAEPAPLNGVVHVRSMRAHVALEENFANCDLGKWKVTCETHYEYGFDEDVSATGHPSMFLKGGNDSNFGMVMTVLPSKGDGAFEEESDTVRPELETFQPHRVTFYVRTDSPNSDAGHFILGESNEVNRRVAQFQFTREGCMGLLGSGGSSYGAVPYVPHVWYRIDLTFNWAEKTVDFYVNCKLEKSAIPFRRPTSAYIGACALGNRDRCTTWFDSFAFTQEEELSHTQLPLIDGCASGWCVPMVGEGELFLHAAFEHGRPPDARGGRADSGSHDAQLHVSAPGAFIRHGPFTPLSAREVAQRHALNKGALSQMRTMLADDSTADVVLKVEGERIYAHRCVLVARCETFRAMLSSGLAEGRPAAGDGDGEDGGGGNGTAGARAAGAADAERLPSARAPLWTITVKETEPAVFRKMLDYLYAGAIEVEADIAPGLLALADQYMLPGLKLICGFALRKSITTETVCRIYQSADRFDCEGSELKQQCLAFILANYDAIVKTDHWEELTASPHLLVEVTRAVASSRKDSSSPPPLKRKRIAD</sequence>
<dbReference type="SUPFAM" id="SSF49899">
    <property type="entry name" value="Concanavalin A-like lectins/glucanases"/>
    <property type="match status" value="1"/>
</dbReference>
<dbReference type="OrthoDB" id="10251809at2759"/>
<dbReference type="InterPro" id="IPR000210">
    <property type="entry name" value="BTB/POZ_dom"/>
</dbReference>
<gene>
    <name evidence="3" type="ORF">KFE25_000054</name>
</gene>
<dbReference type="InterPro" id="IPR011333">
    <property type="entry name" value="SKP1/BTB/POZ_sf"/>
</dbReference>
<reference evidence="3" key="1">
    <citation type="submission" date="2021-05" db="EMBL/GenBank/DDBJ databases">
        <title>The genome of the haptophyte Pavlova lutheri (Diacronema luteri, Pavlovales) - a model for lipid biosynthesis in eukaryotic algae.</title>
        <authorList>
            <person name="Hulatt C.J."/>
            <person name="Posewitz M.C."/>
        </authorList>
    </citation>
    <scope>NUCLEOTIDE SEQUENCE</scope>
    <source>
        <strain evidence="3">NIVA-4/92</strain>
    </source>
</reference>
<dbReference type="AlphaFoldDB" id="A0A8J5X8Z6"/>
<dbReference type="CDD" id="cd14733">
    <property type="entry name" value="BACK"/>
    <property type="match status" value="1"/>
</dbReference>
<dbReference type="SUPFAM" id="SSF54695">
    <property type="entry name" value="POZ domain"/>
    <property type="match status" value="1"/>
</dbReference>
<proteinExistence type="predicted"/>
<dbReference type="EMBL" id="JAGTXO010000014">
    <property type="protein sequence ID" value="KAG8463886.1"/>
    <property type="molecule type" value="Genomic_DNA"/>
</dbReference>
<feature type="domain" description="BTB" evidence="2">
    <location>
        <begin position="363"/>
        <end position="467"/>
    </location>
</feature>
<feature type="region of interest" description="Disordered" evidence="1">
    <location>
        <begin position="399"/>
        <end position="428"/>
    </location>
</feature>